<reference evidence="3 5" key="1">
    <citation type="submission" date="2015-03" db="EMBL/GenBank/DDBJ databases">
        <title>Draft genome sequence of Elstera litoralis.</title>
        <authorList>
            <person name="Rahalkar M.C."/>
            <person name="Dhakephalkar P.K."/>
            <person name="Pore S.D."/>
            <person name="Arora P."/>
            <person name="Kapse N.G."/>
            <person name="Pandit P.S."/>
        </authorList>
    </citation>
    <scope>NUCLEOTIDE SEQUENCE [LARGE SCALE GENOMIC DNA]</scope>
    <source>
        <strain evidence="3 5">Dia-1</strain>
    </source>
</reference>
<dbReference type="PROSITE" id="PS01148">
    <property type="entry name" value="UPF0033"/>
    <property type="match status" value="1"/>
</dbReference>
<feature type="domain" description="UPF0033" evidence="2">
    <location>
        <begin position="12"/>
        <end position="36"/>
    </location>
</feature>
<dbReference type="Pfam" id="PF01206">
    <property type="entry name" value="TusA"/>
    <property type="match status" value="1"/>
</dbReference>
<evidence type="ECO:0000259" key="2">
    <source>
        <dbReference type="PROSITE" id="PS01148"/>
    </source>
</evidence>
<dbReference type="PANTHER" id="PTHR33279:SF6">
    <property type="entry name" value="SULFUR CARRIER PROTEIN YEDF-RELATED"/>
    <property type="match status" value="1"/>
</dbReference>
<evidence type="ECO:0000313" key="5">
    <source>
        <dbReference type="Proteomes" id="UP000033774"/>
    </source>
</evidence>
<dbReference type="SUPFAM" id="SSF64307">
    <property type="entry name" value="SirA-like"/>
    <property type="match status" value="1"/>
</dbReference>
<dbReference type="EMBL" id="LAJY01000210">
    <property type="protein sequence ID" value="KJV09797.1"/>
    <property type="molecule type" value="Genomic_DNA"/>
</dbReference>
<dbReference type="InterPro" id="IPR036868">
    <property type="entry name" value="TusA-like_sf"/>
</dbReference>
<name>A0A0F3IHH7_9PROT</name>
<comment type="similarity">
    <text evidence="1">Belongs to the sulfur carrier protein TusA family.</text>
</comment>
<dbReference type="EMBL" id="LAJY01000941">
    <property type="protein sequence ID" value="KJV06245.1"/>
    <property type="molecule type" value="Genomic_DNA"/>
</dbReference>
<comment type="caution">
    <text evidence="3">The sequence shown here is derived from an EMBL/GenBank/DDBJ whole genome shotgun (WGS) entry which is preliminary data.</text>
</comment>
<proteinExistence type="inferred from homology"/>
<evidence type="ECO:0000313" key="4">
    <source>
        <dbReference type="EMBL" id="KJV09797.1"/>
    </source>
</evidence>
<accession>A0A0F3IHH7</accession>
<dbReference type="CDD" id="cd00291">
    <property type="entry name" value="SirA_YedF_YeeD"/>
    <property type="match status" value="1"/>
</dbReference>
<organism evidence="3 5">
    <name type="scientific">Elstera litoralis</name>
    <dbReference type="NCBI Taxonomy" id="552518"/>
    <lineage>
        <taxon>Bacteria</taxon>
        <taxon>Pseudomonadati</taxon>
        <taxon>Pseudomonadota</taxon>
        <taxon>Alphaproteobacteria</taxon>
        <taxon>Rhodospirillales</taxon>
        <taxon>Rhodospirillaceae</taxon>
        <taxon>Elstera</taxon>
    </lineage>
</organism>
<dbReference type="AlphaFoldDB" id="A0A0F3IHH7"/>
<sequence>MVSRFLDQRITLDCTGLRCPLPILRFRKAMQTIVAGQQIALLSDDPNTHRDFADFCAAAGHRLLDVTEEKTGWRFLVEAGCAAETGEE</sequence>
<gene>
    <name evidence="4" type="ORF">VZ95_09225</name>
    <name evidence="3" type="ORF">VZ95_20825</name>
</gene>
<evidence type="ECO:0000313" key="3">
    <source>
        <dbReference type="EMBL" id="KJV06245.1"/>
    </source>
</evidence>
<dbReference type="Gene3D" id="3.30.110.40">
    <property type="entry name" value="TusA-like domain"/>
    <property type="match status" value="1"/>
</dbReference>
<protein>
    <recommendedName>
        <fullName evidence="2">UPF0033 domain-containing protein</fullName>
    </recommendedName>
</protein>
<dbReference type="PANTHER" id="PTHR33279">
    <property type="entry name" value="SULFUR CARRIER PROTEIN YEDF-RELATED"/>
    <property type="match status" value="1"/>
</dbReference>
<dbReference type="InterPro" id="IPR001455">
    <property type="entry name" value="TusA-like"/>
</dbReference>
<dbReference type="Proteomes" id="UP000033774">
    <property type="component" value="Unassembled WGS sequence"/>
</dbReference>
<keyword evidence="5" id="KW-1185">Reference proteome</keyword>
<evidence type="ECO:0000256" key="1">
    <source>
        <dbReference type="ARBA" id="ARBA00008984"/>
    </source>
</evidence>